<protein>
    <submittedName>
        <fullName evidence="1">Uncharacterized protein</fullName>
    </submittedName>
</protein>
<proteinExistence type="predicted"/>
<dbReference type="InParanoid" id="A0A2K2BBB3"/>
<name>A0A2K2BBB3_POPTR</name>
<keyword evidence="2" id="KW-1185">Reference proteome</keyword>
<organism evidence="1 2">
    <name type="scientific">Populus trichocarpa</name>
    <name type="common">Western balsam poplar</name>
    <name type="synonym">Populus balsamifera subsp. trichocarpa</name>
    <dbReference type="NCBI Taxonomy" id="3694"/>
    <lineage>
        <taxon>Eukaryota</taxon>
        <taxon>Viridiplantae</taxon>
        <taxon>Streptophyta</taxon>
        <taxon>Embryophyta</taxon>
        <taxon>Tracheophyta</taxon>
        <taxon>Spermatophyta</taxon>
        <taxon>Magnoliopsida</taxon>
        <taxon>eudicotyledons</taxon>
        <taxon>Gunneridae</taxon>
        <taxon>Pentapetalae</taxon>
        <taxon>rosids</taxon>
        <taxon>fabids</taxon>
        <taxon>Malpighiales</taxon>
        <taxon>Salicaceae</taxon>
        <taxon>Saliceae</taxon>
        <taxon>Populus</taxon>
    </lineage>
</organism>
<dbReference type="Proteomes" id="UP000006729">
    <property type="component" value="Chromosome 2"/>
</dbReference>
<accession>A0A2K2BBB3</accession>
<sequence>MDYRHIRNNFSNSSPLYMCSEIAQNIWNQFIAQKDTNVFFSMSGKECFVANLSRNTYNTSGKVCVHVLSEENHSSFDIFVYLDLQAD</sequence>
<dbReference type="AlphaFoldDB" id="A0A2K2BBB3"/>
<reference evidence="1 2" key="1">
    <citation type="journal article" date="2006" name="Science">
        <title>The genome of black cottonwood, Populus trichocarpa (Torr. &amp; Gray).</title>
        <authorList>
            <person name="Tuskan G.A."/>
            <person name="Difazio S."/>
            <person name="Jansson S."/>
            <person name="Bohlmann J."/>
            <person name="Grigoriev I."/>
            <person name="Hellsten U."/>
            <person name="Putnam N."/>
            <person name="Ralph S."/>
            <person name="Rombauts S."/>
            <person name="Salamov A."/>
            <person name="Schein J."/>
            <person name="Sterck L."/>
            <person name="Aerts A."/>
            <person name="Bhalerao R.R."/>
            <person name="Bhalerao R.P."/>
            <person name="Blaudez D."/>
            <person name="Boerjan W."/>
            <person name="Brun A."/>
            <person name="Brunner A."/>
            <person name="Busov V."/>
            <person name="Campbell M."/>
            <person name="Carlson J."/>
            <person name="Chalot M."/>
            <person name="Chapman J."/>
            <person name="Chen G.L."/>
            <person name="Cooper D."/>
            <person name="Coutinho P.M."/>
            <person name="Couturier J."/>
            <person name="Covert S."/>
            <person name="Cronk Q."/>
            <person name="Cunningham R."/>
            <person name="Davis J."/>
            <person name="Degroeve S."/>
            <person name="Dejardin A."/>
            <person name="Depamphilis C."/>
            <person name="Detter J."/>
            <person name="Dirks B."/>
            <person name="Dubchak I."/>
            <person name="Duplessis S."/>
            <person name="Ehlting J."/>
            <person name="Ellis B."/>
            <person name="Gendler K."/>
            <person name="Goodstein D."/>
            <person name="Gribskov M."/>
            <person name="Grimwood J."/>
            <person name="Groover A."/>
            <person name="Gunter L."/>
            <person name="Hamberger B."/>
            <person name="Heinze B."/>
            <person name="Helariutta Y."/>
            <person name="Henrissat B."/>
            <person name="Holligan D."/>
            <person name="Holt R."/>
            <person name="Huang W."/>
            <person name="Islam-Faridi N."/>
            <person name="Jones S."/>
            <person name="Jones-Rhoades M."/>
            <person name="Jorgensen R."/>
            <person name="Joshi C."/>
            <person name="Kangasjarvi J."/>
            <person name="Karlsson J."/>
            <person name="Kelleher C."/>
            <person name="Kirkpatrick R."/>
            <person name="Kirst M."/>
            <person name="Kohler A."/>
            <person name="Kalluri U."/>
            <person name="Larimer F."/>
            <person name="Leebens-Mack J."/>
            <person name="Leple J.C."/>
            <person name="Locascio P."/>
            <person name="Lou Y."/>
            <person name="Lucas S."/>
            <person name="Martin F."/>
            <person name="Montanini B."/>
            <person name="Napoli C."/>
            <person name="Nelson D.R."/>
            <person name="Nelson C."/>
            <person name="Nieminen K."/>
            <person name="Nilsson O."/>
            <person name="Pereda V."/>
            <person name="Peter G."/>
            <person name="Philippe R."/>
            <person name="Pilate G."/>
            <person name="Poliakov A."/>
            <person name="Razumovskaya J."/>
            <person name="Richardson P."/>
            <person name="Rinaldi C."/>
            <person name="Ritland K."/>
            <person name="Rouze P."/>
            <person name="Ryaboy D."/>
            <person name="Schmutz J."/>
            <person name="Schrader J."/>
            <person name="Segerman B."/>
            <person name="Shin H."/>
            <person name="Siddiqui A."/>
            <person name="Sterky F."/>
            <person name="Terry A."/>
            <person name="Tsai C.J."/>
            <person name="Uberbacher E."/>
            <person name="Unneberg P."/>
            <person name="Vahala J."/>
            <person name="Wall K."/>
            <person name="Wessler S."/>
            <person name="Yang G."/>
            <person name="Yin T."/>
            <person name="Douglas C."/>
            <person name="Marra M."/>
            <person name="Sandberg G."/>
            <person name="Van de Peer Y."/>
            <person name="Rokhsar D."/>
        </authorList>
    </citation>
    <scope>NUCLEOTIDE SEQUENCE [LARGE SCALE GENOMIC DNA]</scope>
    <source>
        <strain evidence="2">cv. Nisqually</strain>
    </source>
</reference>
<dbReference type="EMBL" id="CM009291">
    <property type="protein sequence ID" value="PNT47076.1"/>
    <property type="molecule type" value="Genomic_DNA"/>
</dbReference>
<gene>
    <name evidence="1" type="ORF">POPTR_002G004300</name>
</gene>
<evidence type="ECO:0000313" key="1">
    <source>
        <dbReference type="EMBL" id="PNT47076.1"/>
    </source>
</evidence>
<evidence type="ECO:0000313" key="2">
    <source>
        <dbReference type="Proteomes" id="UP000006729"/>
    </source>
</evidence>